<dbReference type="Proteomes" id="UP000824681">
    <property type="component" value="Chromosome"/>
</dbReference>
<organism evidence="2 3">
    <name type="scientific">Nonomuraea coxensis DSM 45129</name>
    <dbReference type="NCBI Taxonomy" id="1122611"/>
    <lineage>
        <taxon>Bacteria</taxon>
        <taxon>Bacillati</taxon>
        <taxon>Actinomycetota</taxon>
        <taxon>Actinomycetes</taxon>
        <taxon>Streptosporangiales</taxon>
        <taxon>Streptosporangiaceae</taxon>
        <taxon>Nonomuraea</taxon>
    </lineage>
</organism>
<protein>
    <submittedName>
        <fullName evidence="2">Uncharacterized protein</fullName>
    </submittedName>
</protein>
<feature type="compositionally biased region" description="Low complexity" evidence="1">
    <location>
        <begin position="890"/>
        <end position="924"/>
    </location>
</feature>
<name>A0ABX8UDQ2_9ACTN</name>
<sequence length="957" mass="98551">MADRSVSIRLQAETAAAVRNMKGMAAESRSLSVRLSETGASADRMRSRLEAATRALPKVKIDADSTAAELKFAEVRRRLESLSSKRIGIDVDSAAALAELRDLEFELNELATKDFDPQVQVDIDDALSALRKVDLELDRIGSRRVQTEVDVDTRPAITAADLMGSAFNSAIGVIGNAGPAGVAALSAAVAALPAVAGLAASGLVFSIGSALATVGFTAAATSDDVKHAWSETADAIKGDLADAAQPFAVSAVRASDVALRSFERLKPTLARIFADLAPDVDQFVKAVGDGLVRLGPGLEKIGDSFGTLLSSLSAQMPSIMGNLSDTFTTFGQIMDENPTMLADLLNDATSLLSTGAEVLSWADEIKLAFSAPLGPAGSEMGRDYFFEQMFGASLDEITSGMEEFPRLMGRFEADMAAGVSALRGLSGGGDAATVSMRNLKDSLEGVFDPASKALDAEIRLKEAIQRATEAASKDKLTGLERLQTLQQVTGAIADAARAESERTGKTEKSGQAFLDQLPKLQEWAGGNKAAQDTVAALGESLGITTMKTKDGIVAVDSLGNAIKLLPNGKKVPIDADTAKGKAELADFLLYVARQKGTIDVHVRTIYDTPSGRAALERKQNYARGGIAQNGVRLMASGGVLQPMITDQATYSPTNNAIFAEAGREAFIPYASQHRERASEVLARVADDFGYLLINKAASQTISGFAESVQLTADQYEIHLGGAINTLDAALGQSGSLTSAIGQVGTVGQSLVNGWETGSGVIGGAVAEMGSLVQVSVTGMADTMAGSINGLTGAVEQLQAAVGASLKAATVTKAGKSGVGATLTAGTIKRGSSSGVGATLTSGSLKLPKVGATLTSGSVPLQPEKVVLNPSQYGLSLGGGGVSLANTARVSAPQQAPSSYTPASSSSPGGLSTAQAGAAAAGGSSSPAVVIQEQHIYQDADADRFAESAAMRVRGRGR</sequence>
<feature type="region of interest" description="Disordered" evidence="1">
    <location>
        <begin position="888"/>
        <end position="924"/>
    </location>
</feature>
<dbReference type="RefSeq" id="WP_157383235.1">
    <property type="nucleotide sequence ID" value="NZ_CP068985.1"/>
</dbReference>
<accession>A0ABX8UDQ2</accession>
<proteinExistence type="predicted"/>
<dbReference type="EMBL" id="CP068985">
    <property type="protein sequence ID" value="QYC44934.1"/>
    <property type="molecule type" value="Genomic_DNA"/>
</dbReference>
<gene>
    <name evidence="2" type="ORF">Nocox_36900</name>
</gene>
<keyword evidence="3" id="KW-1185">Reference proteome</keyword>
<evidence type="ECO:0000313" key="3">
    <source>
        <dbReference type="Proteomes" id="UP000824681"/>
    </source>
</evidence>
<reference evidence="2 3" key="1">
    <citation type="journal article" date="2021" name="ACS Chem. Biol.">
        <title>Genomic-Led Discovery of a Novel Glycopeptide Antibiotic by Nonomuraea coxensis DSM 45129.</title>
        <authorList>
            <person name="Yushchuk O."/>
            <person name="Vior N.M."/>
            <person name="Andreo-Vidal A."/>
            <person name="Berini F."/>
            <person name="Ruckert C."/>
            <person name="Busche T."/>
            <person name="Binda E."/>
            <person name="Kalinowski J."/>
            <person name="Truman A.W."/>
            <person name="Marinelli F."/>
        </authorList>
    </citation>
    <scope>NUCLEOTIDE SEQUENCE [LARGE SCALE GENOMIC DNA]</scope>
    <source>
        <strain evidence="2 3">DSM 45129</strain>
    </source>
</reference>
<evidence type="ECO:0000313" key="2">
    <source>
        <dbReference type="EMBL" id="QYC44934.1"/>
    </source>
</evidence>
<evidence type="ECO:0000256" key="1">
    <source>
        <dbReference type="SAM" id="MobiDB-lite"/>
    </source>
</evidence>